<evidence type="ECO:0000313" key="4">
    <source>
        <dbReference type="Proteomes" id="UP000789572"/>
    </source>
</evidence>
<evidence type="ECO:0000313" key="3">
    <source>
        <dbReference type="EMBL" id="CAG8453794.1"/>
    </source>
</evidence>
<feature type="compositionally biased region" description="Basic and acidic residues" evidence="1">
    <location>
        <begin position="236"/>
        <end position="249"/>
    </location>
</feature>
<feature type="region of interest" description="Disordered" evidence="1">
    <location>
        <begin position="109"/>
        <end position="171"/>
    </location>
</feature>
<proteinExistence type="predicted"/>
<feature type="compositionally biased region" description="Basic and acidic residues" evidence="1">
    <location>
        <begin position="646"/>
        <end position="670"/>
    </location>
</feature>
<sequence length="732" mass="81302">MTTAPSTNSKNQHMRSAPLTLLGHNGSMVSVMEYLNLTVSPFSLPSLAVMLIVMATLVFALAFVNKYAGNNNALQQISQRLSEKLGLYMAGSMVGEYTKRIFNAWTTSRQESISTTNRDEKSKRISIEGSSSSTSFSSSTLPIHNTTQKKDPATQLSASHRRQNSRLKPQVQDIDFDPILTINNTSSMPPIDCYSSGDNPSVGHDDGKATFTIDVAEPGHAEVEKDVSENNDNNDADGRYNDSVCEDHSNIQTPSLNPTERLQIDANTRDTSVTDEKASIQTSITAHSDNNYASTDYSMITQHQETDGEVESIISDDHSESNSIRSVSVQSSLESKSSPRLTQDASAKRRRRRRTRGKGNKQRAHHGQQHPDNQKQETQIAQSIKHDTGQQLIDKRLSAGYQSTDINMSSSRRHTTFRRSPDPLWKPSVPSPSHNPIGTSASQSSIRYPSYADVISPNSDRTNLPITLFNGMTGASPEMTTTDPIKHKSNTSSSSQWYSPFQSGLSIQLTPPASPPEAHKQLPGTGKCESVPTFSFFSGLSGTSSASGKDKYRTDVHFSSQYVHSGNGYDSILSNTLNTFTPFANNVFVQPSPINHYDTSAINQSFTGSFFKRRMPLVDQEKGEYSGEDDDNLLWNPGKGIHAGVMDERTWKKGSTRWDAKPDEGFIKPRERSRRGKEKQWQGRHNHGGDKHQSGISERRSSNDQQRPKQQLFQRSHLREPNSFSLFEDKNR</sequence>
<feature type="region of interest" description="Disordered" evidence="1">
    <location>
        <begin position="221"/>
        <end position="256"/>
    </location>
</feature>
<feature type="compositionally biased region" description="Polar residues" evidence="1">
    <location>
        <begin position="431"/>
        <end position="444"/>
    </location>
</feature>
<protein>
    <submittedName>
        <fullName evidence="3">1016_t:CDS:1</fullName>
    </submittedName>
</protein>
<feature type="compositionally biased region" description="Low complexity" evidence="1">
    <location>
        <begin position="321"/>
        <end position="338"/>
    </location>
</feature>
<feature type="region of interest" description="Disordered" evidence="1">
    <location>
        <begin position="403"/>
        <end position="444"/>
    </location>
</feature>
<feature type="compositionally biased region" description="Polar residues" evidence="1">
    <location>
        <begin position="703"/>
        <end position="714"/>
    </location>
</feature>
<feature type="region of interest" description="Disordered" evidence="1">
    <location>
        <begin position="475"/>
        <end position="499"/>
    </location>
</feature>
<dbReference type="Proteomes" id="UP000789572">
    <property type="component" value="Unassembled WGS sequence"/>
</dbReference>
<keyword evidence="2" id="KW-1133">Transmembrane helix</keyword>
<feature type="compositionally biased region" description="Basic and acidic residues" evidence="1">
    <location>
        <begin position="687"/>
        <end position="702"/>
    </location>
</feature>
<dbReference type="EMBL" id="CAJVPJ010000008">
    <property type="protein sequence ID" value="CAG8453794.1"/>
    <property type="molecule type" value="Genomic_DNA"/>
</dbReference>
<feature type="compositionally biased region" description="Basic residues" evidence="1">
    <location>
        <begin position="348"/>
        <end position="368"/>
    </location>
</feature>
<dbReference type="OrthoDB" id="2422435at2759"/>
<accession>A0A9N8YUP3</accession>
<keyword evidence="2" id="KW-0472">Membrane</keyword>
<gene>
    <name evidence="3" type="ORF">POCULU_LOCUS176</name>
</gene>
<keyword evidence="2" id="KW-0812">Transmembrane</keyword>
<comment type="caution">
    <text evidence="3">The sequence shown here is derived from an EMBL/GenBank/DDBJ whole genome shotgun (WGS) entry which is preliminary data.</text>
</comment>
<feature type="compositionally biased region" description="Low complexity" evidence="1">
    <location>
        <begin position="127"/>
        <end position="140"/>
    </location>
</feature>
<evidence type="ECO:0000256" key="1">
    <source>
        <dbReference type="SAM" id="MobiDB-lite"/>
    </source>
</evidence>
<feature type="compositionally biased region" description="Basic residues" evidence="1">
    <location>
        <begin position="671"/>
        <end position="686"/>
    </location>
</feature>
<evidence type="ECO:0000256" key="2">
    <source>
        <dbReference type="SAM" id="Phobius"/>
    </source>
</evidence>
<name>A0A9N8YUP3_9GLOM</name>
<organism evidence="3 4">
    <name type="scientific">Paraglomus occultum</name>
    <dbReference type="NCBI Taxonomy" id="144539"/>
    <lineage>
        <taxon>Eukaryota</taxon>
        <taxon>Fungi</taxon>
        <taxon>Fungi incertae sedis</taxon>
        <taxon>Mucoromycota</taxon>
        <taxon>Glomeromycotina</taxon>
        <taxon>Glomeromycetes</taxon>
        <taxon>Paraglomerales</taxon>
        <taxon>Paraglomeraceae</taxon>
        <taxon>Paraglomus</taxon>
    </lineage>
</organism>
<keyword evidence="4" id="KW-1185">Reference proteome</keyword>
<feature type="compositionally biased region" description="Basic and acidic residues" evidence="1">
    <location>
        <begin position="117"/>
        <end position="126"/>
    </location>
</feature>
<feature type="region of interest" description="Disordered" evidence="1">
    <location>
        <begin position="316"/>
        <end position="390"/>
    </location>
</feature>
<dbReference type="AlphaFoldDB" id="A0A9N8YUP3"/>
<feature type="region of interest" description="Disordered" evidence="1">
    <location>
        <begin position="266"/>
        <end position="285"/>
    </location>
</feature>
<feature type="transmembrane region" description="Helical" evidence="2">
    <location>
        <begin position="42"/>
        <end position="64"/>
    </location>
</feature>
<feature type="region of interest" description="Disordered" evidence="1">
    <location>
        <begin position="646"/>
        <end position="732"/>
    </location>
</feature>
<reference evidence="3" key="1">
    <citation type="submission" date="2021-06" db="EMBL/GenBank/DDBJ databases">
        <authorList>
            <person name="Kallberg Y."/>
            <person name="Tangrot J."/>
            <person name="Rosling A."/>
        </authorList>
    </citation>
    <scope>NUCLEOTIDE SEQUENCE</scope>
    <source>
        <strain evidence="3">IA702</strain>
    </source>
</reference>